<evidence type="ECO:0008006" key="2">
    <source>
        <dbReference type="Google" id="ProtNLM"/>
    </source>
</evidence>
<protein>
    <recommendedName>
        <fullName evidence="2">Peptidase MA-like domain-containing protein</fullName>
    </recommendedName>
</protein>
<reference evidence="1" key="1">
    <citation type="journal article" date="2020" name="mSystems">
        <title>Genome- and Community-Level Interaction Insights into Carbon Utilization and Element Cycling Functions of Hydrothermarchaeota in Hydrothermal Sediment.</title>
        <authorList>
            <person name="Zhou Z."/>
            <person name="Liu Y."/>
            <person name="Xu W."/>
            <person name="Pan J."/>
            <person name="Luo Z.H."/>
            <person name="Li M."/>
        </authorList>
    </citation>
    <scope>NUCLEOTIDE SEQUENCE [LARGE SCALE GENOMIC DNA]</scope>
    <source>
        <strain evidence="1">SpSt-125</strain>
    </source>
</reference>
<comment type="caution">
    <text evidence="1">The sequence shown here is derived from an EMBL/GenBank/DDBJ whole genome shotgun (WGS) entry which is preliminary data.</text>
</comment>
<dbReference type="AlphaFoldDB" id="A0A7J2U5U1"/>
<dbReference type="EMBL" id="DSEU01000066">
    <property type="protein sequence ID" value="HEM67755.1"/>
    <property type="molecule type" value="Genomic_DNA"/>
</dbReference>
<organism evidence="1">
    <name type="scientific">Ignisphaera aggregans</name>
    <dbReference type="NCBI Taxonomy" id="334771"/>
    <lineage>
        <taxon>Archaea</taxon>
        <taxon>Thermoproteota</taxon>
        <taxon>Thermoprotei</taxon>
        <taxon>Desulfurococcales</taxon>
        <taxon>Desulfurococcaceae</taxon>
        <taxon>Ignisphaera</taxon>
    </lineage>
</organism>
<sequence>MKTIVRISMHQLIRVGPTVLYLTIIGEVPQGFVSRVLGELVEVYRLFGEGPELVEVYIYGSEELMHIYLLSEALELGVGVVGQYSVSHDAWRGWPRIHIDYGACKNIEERFLKALLHHEAAHSILHGTLQSYAIALSRGFAELFEKSPWVVYLASVAVKDVEVMAYLSNKGLRISVEDYLEHIKTGFKELHCKTLEEVFEFAKLVAPCTIVECSVESDLGERCREIFPTILKVLEAVKNMRADLNTKIETLIRGVVEVMSKEKSL</sequence>
<name>A0A7J2U5U1_9CREN</name>
<evidence type="ECO:0000313" key="1">
    <source>
        <dbReference type="EMBL" id="HEM67755.1"/>
    </source>
</evidence>
<accession>A0A7J2U5U1</accession>
<gene>
    <name evidence="1" type="ORF">ENO26_09385</name>
</gene>
<proteinExistence type="predicted"/>